<protein>
    <submittedName>
        <fullName evidence="2">FAD binding domain-containing protein</fullName>
    </submittedName>
</protein>
<dbReference type="SUPFAM" id="SSF56176">
    <property type="entry name" value="FAD-binding/transporter-associated domain-like"/>
    <property type="match status" value="1"/>
</dbReference>
<dbReference type="InterPro" id="IPR051312">
    <property type="entry name" value="Diverse_Substr_Oxidored"/>
</dbReference>
<dbReference type="InterPro" id="IPR002346">
    <property type="entry name" value="Mopterin_DH_FAD-bd"/>
</dbReference>
<evidence type="ECO:0000259" key="1">
    <source>
        <dbReference type="PROSITE" id="PS51387"/>
    </source>
</evidence>
<reference evidence="3" key="1">
    <citation type="journal article" date="2019" name="Int. J. Syst. Evol. Microbiol.">
        <title>The Global Catalogue of Microorganisms (GCM) 10K type strain sequencing project: providing services to taxonomists for standard genome sequencing and annotation.</title>
        <authorList>
            <consortium name="The Broad Institute Genomics Platform"/>
            <consortium name="The Broad Institute Genome Sequencing Center for Infectious Disease"/>
            <person name="Wu L."/>
            <person name="Ma J."/>
        </authorList>
    </citation>
    <scope>NUCLEOTIDE SEQUENCE [LARGE SCALE GENOMIC DNA]</scope>
    <source>
        <strain evidence="3">CCUG 56108</strain>
    </source>
</reference>
<dbReference type="Gene3D" id="3.30.465.10">
    <property type="match status" value="1"/>
</dbReference>
<dbReference type="PANTHER" id="PTHR42659">
    <property type="entry name" value="XANTHINE DEHYDROGENASE SUBUNIT C-RELATED"/>
    <property type="match status" value="1"/>
</dbReference>
<dbReference type="EMBL" id="JBHTND010000007">
    <property type="protein sequence ID" value="MFD1301441.1"/>
    <property type="molecule type" value="Genomic_DNA"/>
</dbReference>
<dbReference type="RefSeq" id="WP_238204998.1">
    <property type="nucleotide sequence ID" value="NZ_JBHTND010000007.1"/>
</dbReference>
<comment type="caution">
    <text evidence="2">The sequence shown here is derived from an EMBL/GenBank/DDBJ whole genome shotgun (WGS) entry which is preliminary data.</text>
</comment>
<proteinExistence type="predicted"/>
<dbReference type="InterPro" id="IPR036318">
    <property type="entry name" value="FAD-bd_PCMH-like_sf"/>
</dbReference>
<name>A0ABW3WXR4_9HYPH</name>
<evidence type="ECO:0000313" key="3">
    <source>
        <dbReference type="Proteomes" id="UP001597176"/>
    </source>
</evidence>
<sequence>MDLNSIGAVTVPRTRSDLSGWQDGDAWLAGGTWLFSEPQPRLRRLVDLSRLGWPPHDVSERGLSIAATCTIAELFRLDLPAAWNAAPLFGQCCRALLGSFKIWNMATVGGNICLALPAAPMIALATAMEGTCLVWTPDGAERSVPIVDLVLGSQCTSLAPGEILRRIDLPIAALKRRTAFRQVSLSPNGRSGALLIGTLDPSGAFALTITASTRRPLRLAFPVRPDTATLAVAIADAIPAALYHDDVHGTPDWRRHMTFALAEEIRCEFEDETRA</sequence>
<evidence type="ECO:0000313" key="2">
    <source>
        <dbReference type="EMBL" id="MFD1301441.1"/>
    </source>
</evidence>
<dbReference type="Proteomes" id="UP001597176">
    <property type="component" value="Unassembled WGS sequence"/>
</dbReference>
<organism evidence="2 3">
    <name type="scientific">Methylobacterium marchantiae</name>
    <dbReference type="NCBI Taxonomy" id="600331"/>
    <lineage>
        <taxon>Bacteria</taxon>
        <taxon>Pseudomonadati</taxon>
        <taxon>Pseudomonadota</taxon>
        <taxon>Alphaproteobacteria</taxon>
        <taxon>Hyphomicrobiales</taxon>
        <taxon>Methylobacteriaceae</taxon>
        <taxon>Methylobacterium</taxon>
    </lineage>
</organism>
<keyword evidence="3" id="KW-1185">Reference proteome</keyword>
<dbReference type="InterPro" id="IPR016169">
    <property type="entry name" value="FAD-bd_PCMH_sub2"/>
</dbReference>
<dbReference type="PROSITE" id="PS51387">
    <property type="entry name" value="FAD_PCMH"/>
    <property type="match status" value="1"/>
</dbReference>
<dbReference type="InterPro" id="IPR016166">
    <property type="entry name" value="FAD-bd_PCMH"/>
</dbReference>
<dbReference type="PANTHER" id="PTHR42659:SF9">
    <property type="entry name" value="XANTHINE DEHYDROGENASE FAD-BINDING SUBUNIT XDHB-RELATED"/>
    <property type="match status" value="1"/>
</dbReference>
<feature type="domain" description="FAD-binding PCMH-type" evidence="1">
    <location>
        <begin position="1"/>
        <end position="174"/>
    </location>
</feature>
<gene>
    <name evidence="2" type="ORF">ACFQ4G_07545</name>
</gene>
<accession>A0ABW3WXR4</accession>
<dbReference type="Pfam" id="PF00941">
    <property type="entry name" value="FAD_binding_5"/>
    <property type="match status" value="1"/>
</dbReference>